<gene>
    <name evidence="3" type="ORF">Thiowin_02942</name>
</gene>
<dbReference type="SUPFAM" id="SSF47598">
    <property type="entry name" value="Ribbon-helix-helix"/>
    <property type="match status" value="1"/>
</dbReference>
<dbReference type="RefSeq" id="WP_328983700.1">
    <property type="nucleotide sequence ID" value="NZ_CP121472.1"/>
</dbReference>
<reference evidence="3 4" key="1">
    <citation type="journal article" date="2023" name="Microorganisms">
        <title>Thiorhodovibrio frisius and Trv. litoralis spp. nov., Two Novel Members from a Clade of Fastidious Purple Sulfur Bacteria That Exhibit Unique Red-Shifted Light-Harvesting Capabilities.</title>
        <authorList>
            <person name="Methner A."/>
            <person name="Kuzyk S.B."/>
            <person name="Petersen J."/>
            <person name="Bauer S."/>
            <person name="Brinkmann H."/>
            <person name="Sichau K."/>
            <person name="Wanner G."/>
            <person name="Wolf J."/>
            <person name="Neumann-Schaal M."/>
            <person name="Henke P."/>
            <person name="Tank M."/>
            <person name="Sproer C."/>
            <person name="Bunk B."/>
            <person name="Overmann J."/>
        </authorList>
    </citation>
    <scope>NUCLEOTIDE SEQUENCE [LARGE SCALE GENOMIC DNA]</scope>
    <source>
        <strain evidence="3 4">DSM 6702</strain>
    </source>
</reference>
<evidence type="ECO:0008006" key="5">
    <source>
        <dbReference type="Google" id="ProtNLM"/>
    </source>
</evidence>
<evidence type="ECO:0000313" key="3">
    <source>
        <dbReference type="EMBL" id="WPL17899.1"/>
    </source>
</evidence>
<dbReference type="InterPro" id="IPR010985">
    <property type="entry name" value="Ribbon_hlx_hlx"/>
</dbReference>
<keyword evidence="4" id="KW-1185">Reference proteome</keyword>
<evidence type="ECO:0000313" key="4">
    <source>
        <dbReference type="Proteomes" id="UP001432180"/>
    </source>
</evidence>
<dbReference type="PANTHER" id="PTHR35401">
    <property type="entry name" value="COPG FAMILY HELIX-TURN-HELIX PROTEIN-RELATED-RELATED"/>
    <property type="match status" value="1"/>
</dbReference>
<dbReference type="Gene3D" id="1.20.5.780">
    <property type="entry name" value="Single helix bin"/>
    <property type="match status" value="1"/>
</dbReference>
<organism evidence="3 4">
    <name type="scientific">Thiorhodovibrio winogradskyi</name>
    <dbReference type="NCBI Taxonomy" id="77007"/>
    <lineage>
        <taxon>Bacteria</taxon>
        <taxon>Pseudomonadati</taxon>
        <taxon>Pseudomonadota</taxon>
        <taxon>Gammaproteobacteria</taxon>
        <taxon>Chromatiales</taxon>
        <taxon>Chromatiaceae</taxon>
        <taxon>Thiorhodovibrio</taxon>
    </lineage>
</organism>
<sequence length="92" mass="10330">MNQFGTKECRLHIRCDERTRQVLDKAAGYTHTNLSAFVLNQALAAAERILGEQESITLQQEDFLAFLTALDTPSEPNAALVRAFERHAEQVV</sequence>
<comment type="similarity">
    <text evidence="2">Belongs to the TacA antitoxin family.</text>
</comment>
<proteinExistence type="inferred from homology"/>
<name>A0ABZ0SBI3_9GAMM</name>
<dbReference type="InterPro" id="IPR014795">
    <property type="entry name" value="TacA_1-like"/>
</dbReference>
<dbReference type="EMBL" id="CP121472">
    <property type="protein sequence ID" value="WPL17899.1"/>
    <property type="molecule type" value="Genomic_DNA"/>
</dbReference>
<dbReference type="Pfam" id="PF08681">
    <property type="entry name" value="TacA1"/>
    <property type="match status" value="1"/>
</dbReference>
<dbReference type="PANTHER" id="PTHR35401:SF2">
    <property type="entry name" value="ABC-TYPE TRANSPORT SYSTEM"/>
    <property type="match status" value="1"/>
</dbReference>
<accession>A0ABZ0SBI3</accession>
<evidence type="ECO:0000256" key="2">
    <source>
        <dbReference type="ARBA" id="ARBA00049988"/>
    </source>
</evidence>
<protein>
    <recommendedName>
        <fullName evidence="5">DUF1778 domain-containing protein</fullName>
    </recommendedName>
</protein>
<dbReference type="Proteomes" id="UP001432180">
    <property type="component" value="Chromosome"/>
</dbReference>
<evidence type="ECO:0000256" key="1">
    <source>
        <dbReference type="ARBA" id="ARBA00022649"/>
    </source>
</evidence>
<keyword evidence="1" id="KW-1277">Toxin-antitoxin system</keyword>